<evidence type="ECO:0000256" key="2">
    <source>
        <dbReference type="RuleBase" id="RU003616"/>
    </source>
</evidence>
<comment type="caution">
    <text evidence="5">The sequence shown here is derived from an EMBL/GenBank/DDBJ whole genome shotgun (WGS) entry which is preliminary data.</text>
</comment>
<dbReference type="PROSITE" id="PS01031">
    <property type="entry name" value="SHSP"/>
    <property type="match status" value="1"/>
</dbReference>
<dbReference type="CDD" id="cd06464">
    <property type="entry name" value="ACD_sHsps-like"/>
    <property type="match status" value="1"/>
</dbReference>
<protein>
    <submittedName>
        <fullName evidence="5">HSP20 family molecular chaperone IbpA</fullName>
    </submittedName>
</protein>
<dbReference type="InterPro" id="IPR031107">
    <property type="entry name" value="Small_HSP"/>
</dbReference>
<evidence type="ECO:0000256" key="1">
    <source>
        <dbReference type="PROSITE-ProRule" id="PRU00285"/>
    </source>
</evidence>
<dbReference type="PANTHER" id="PTHR11527">
    <property type="entry name" value="HEAT-SHOCK PROTEIN 20 FAMILY MEMBER"/>
    <property type="match status" value="1"/>
</dbReference>
<sequence length="131" mass="14788">MSERTLTLTQDKELTREEMRTRDRYLTPAVDIFETDEGLTLIADVPGLDKDHLKVDIDQGVLTIEGAAGHDDKGERLFEEFAVAGYFRQFRLPDSIDPDRTEAELKDGVLTLHLPKAEAARPKKIAIKTVH</sequence>
<evidence type="ECO:0000259" key="4">
    <source>
        <dbReference type="PROSITE" id="PS51203"/>
    </source>
</evidence>
<accession>A0A5D3WKX4</accession>
<dbReference type="Gene3D" id="2.60.40.790">
    <property type="match status" value="1"/>
</dbReference>
<organism evidence="5 6">
    <name type="scientific">Geothermobacter ehrlichii</name>
    <dbReference type="NCBI Taxonomy" id="213224"/>
    <lineage>
        <taxon>Bacteria</taxon>
        <taxon>Pseudomonadati</taxon>
        <taxon>Thermodesulfobacteriota</taxon>
        <taxon>Desulfuromonadia</taxon>
        <taxon>Desulfuromonadales</taxon>
        <taxon>Geothermobacteraceae</taxon>
        <taxon>Geothermobacter</taxon>
    </lineage>
</organism>
<dbReference type="OrthoDB" id="9792695at2"/>
<evidence type="ECO:0000259" key="3">
    <source>
        <dbReference type="PROSITE" id="PS01031"/>
    </source>
</evidence>
<comment type="similarity">
    <text evidence="1 2">Belongs to the small heat shock protein (HSP20) family.</text>
</comment>
<dbReference type="SUPFAM" id="SSF49764">
    <property type="entry name" value="HSP20-like chaperones"/>
    <property type="match status" value="1"/>
</dbReference>
<feature type="domain" description="CS" evidence="4">
    <location>
        <begin position="25"/>
        <end position="131"/>
    </location>
</feature>
<dbReference type="Pfam" id="PF00011">
    <property type="entry name" value="HSP20"/>
    <property type="match status" value="1"/>
</dbReference>
<name>A0A5D3WKX4_9BACT</name>
<evidence type="ECO:0000313" key="6">
    <source>
        <dbReference type="Proteomes" id="UP000324159"/>
    </source>
</evidence>
<dbReference type="EMBL" id="VNIB01000008">
    <property type="protein sequence ID" value="TYO98140.1"/>
    <property type="molecule type" value="Genomic_DNA"/>
</dbReference>
<dbReference type="RefSeq" id="WP_148896212.1">
    <property type="nucleotide sequence ID" value="NZ_VNIB01000008.1"/>
</dbReference>
<dbReference type="InterPro" id="IPR007052">
    <property type="entry name" value="CS_dom"/>
</dbReference>
<feature type="domain" description="SHSP" evidence="3">
    <location>
        <begin position="21"/>
        <end position="131"/>
    </location>
</feature>
<dbReference type="Proteomes" id="UP000324159">
    <property type="component" value="Unassembled WGS sequence"/>
</dbReference>
<proteinExistence type="inferred from homology"/>
<reference evidence="5 6" key="1">
    <citation type="submission" date="2019-07" db="EMBL/GenBank/DDBJ databases">
        <title>Genomic Encyclopedia of Type Strains, Phase IV (KMG-IV): sequencing the most valuable type-strain genomes for metagenomic binning, comparative biology and taxonomic classification.</title>
        <authorList>
            <person name="Goeker M."/>
        </authorList>
    </citation>
    <scope>NUCLEOTIDE SEQUENCE [LARGE SCALE GENOMIC DNA]</scope>
    <source>
        <strain evidence="5 6">SS015</strain>
    </source>
</reference>
<dbReference type="PROSITE" id="PS51203">
    <property type="entry name" value="CS"/>
    <property type="match status" value="1"/>
</dbReference>
<dbReference type="InterPro" id="IPR008978">
    <property type="entry name" value="HSP20-like_chaperone"/>
</dbReference>
<keyword evidence="6" id="KW-1185">Reference proteome</keyword>
<gene>
    <name evidence="5" type="ORF">EDC39_10877</name>
</gene>
<dbReference type="InterPro" id="IPR002068">
    <property type="entry name" value="A-crystallin/Hsp20_dom"/>
</dbReference>
<evidence type="ECO:0000313" key="5">
    <source>
        <dbReference type="EMBL" id="TYO98140.1"/>
    </source>
</evidence>
<dbReference type="AlphaFoldDB" id="A0A5D3WKX4"/>